<evidence type="ECO:0000313" key="10">
    <source>
        <dbReference type="Proteomes" id="UP000256869"/>
    </source>
</evidence>
<evidence type="ECO:0000256" key="1">
    <source>
        <dbReference type="ARBA" id="ARBA00010518"/>
    </source>
</evidence>
<evidence type="ECO:0000256" key="7">
    <source>
        <dbReference type="SAM" id="SignalP"/>
    </source>
</evidence>
<dbReference type="Proteomes" id="UP000256869">
    <property type="component" value="Unassembled WGS sequence"/>
</dbReference>
<evidence type="ECO:0000256" key="4">
    <source>
        <dbReference type="PIRSR" id="PIRSR001220-1"/>
    </source>
</evidence>
<dbReference type="GO" id="GO:0004067">
    <property type="term" value="F:asparaginase activity"/>
    <property type="evidence" value="ECO:0007669"/>
    <property type="project" value="UniProtKB-UniRule"/>
</dbReference>
<dbReference type="OrthoDB" id="504962at2"/>
<dbReference type="InterPro" id="IPR027474">
    <property type="entry name" value="L-asparaginase_N"/>
</dbReference>
<dbReference type="PANTHER" id="PTHR11707:SF28">
    <property type="entry name" value="60 KDA LYSOPHOSPHOLIPASE"/>
    <property type="match status" value="1"/>
</dbReference>
<dbReference type="Pfam" id="PF00710">
    <property type="entry name" value="Asparaginase"/>
    <property type="match status" value="1"/>
</dbReference>
<dbReference type="EC" id="3.5.1.1" evidence="2"/>
<feature type="active site" evidence="6">
    <location>
        <position position="68"/>
    </location>
</feature>
<feature type="binding site" evidence="5">
    <location>
        <begin position="148"/>
        <end position="149"/>
    </location>
    <ligand>
        <name>substrate</name>
    </ligand>
</feature>
<dbReference type="Pfam" id="PF00395">
    <property type="entry name" value="SLH"/>
    <property type="match status" value="3"/>
</dbReference>
<gene>
    <name evidence="9" type="ORF">DFP95_11631</name>
</gene>
<feature type="binding site" evidence="5">
    <location>
        <position position="117"/>
    </location>
    <ligand>
        <name>substrate</name>
    </ligand>
</feature>
<feature type="signal peptide" evidence="7">
    <location>
        <begin position="1"/>
        <end position="36"/>
    </location>
</feature>
<dbReference type="InterPro" id="IPR037152">
    <property type="entry name" value="L-asparaginase_N_sf"/>
</dbReference>
<feature type="domain" description="SLH" evidence="8">
    <location>
        <begin position="400"/>
        <end position="460"/>
    </location>
</feature>
<evidence type="ECO:0000313" key="9">
    <source>
        <dbReference type="EMBL" id="RED55705.1"/>
    </source>
</evidence>
<evidence type="ECO:0000256" key="6">
    <source>
        <dbReference type="PROSITE-ProRule" id="PRU10099"/>
    </source>
</evidence>
<keyword evidence="7" id="KW-0732">Signal</keyword>
<dbReference type="InterPro" id="IPR006034">
    <property type="entry name" value="Asparaginase/glutaminase-like"/>
</dbReference>
<dbReference type="SMART" id="SM00870">
    <property type="entry name" value="Asparaginase"/>
    <property type="match status" value="1"/>
</dbReference>
<dbReference type="InterPro" id="IPR027473">
    <property type="entry name" value="L-asparaginase_C"/>
</dbReference>
<dbReference type="InterPro" id="IPR040919">
    <property type="entry name" value="Asparaginase_C"/>
</dbReference>
<evidence type="ECO:0000259" key="8">
    <source>
        <dbReference type="PROSITE" id="PS51272"/>
    </source>
</evidence>
<dbReference type="PROSITE" id="PS00144">
    <property type="entry name" value="ASN_GLN_ASE_1"/>
    <property type="match status" value="1"/>
</dbReference>
<keyword evidence="10" id="KW-1185">Reference proteome</keyword>
<feature type="active site" description="O-isoaspartyl threonine intermediate" evidence="4">
    <location>
        <position position="68"/>
    </location>
</feature>
<protein>
    <recommendedName>
        <fullName evidence="2">asparaginase</fullName>
        <ecNumber evidence="2">3.5.1.1</ecNumber>
    </recommendedName>
</protein>
<dbReference type="PIRSF" id="PIRSF500176">
    <property type="entry name" value="L_ASNase"/>
    <property type="match status" value="1"/>
</dbReference>
<evidence type="ECO:0000256" key="5">
    <source>
        <dbReference type="PIRSR" id="PIRSR001220-2"/>
    </source>
</evidence>
<sequence>MSSIRTGFMPKRLLIPLATAVLGLSISGLGATKALAADPVPEFPIPALSDTFKTSPLPNVIVIATGGTIAGQVADGDATNLQNYRAGTYKMEDMVAQLPRKDKIADVSTYQFGNKGSGGYLITELYDLSLAVDQALKTYDGVVVTTGTDTMEDIGYFLDLTVRSEKPVVITGAMRPWDAIGTDAPANLYNAIKLAGSGKTKSYGTVLMLNDMIDAARDVTKSNAHRMDTFETPILGSLGYIDQDNISLYRMNARALKAGTPQWATPFDLSKISKNDLPVVEIAYAYQEADDGAIKGFVADGAKGIVTAGTGAGGISSKMSAARAEAIKQGVTFVTTTRTGSGTMYPGSTDGILAGDSLNAQHARMLLLLSLAFSSDFPTIKQWFEDFGRQDISQDEIADGDPTKLTDIAGHWATAAIAKGVTGGIVTGYSDSTFKPNQDLTRAEFVVMLMNALKPAGPVPELKFKDADEIGQWAEPSIAQAVYGGIVSGYSDGTFKPSTLITRSEMILMLAKALKYDTAGTVNTGFADDEAIPTWAKGAAKAVKDAGIIKGRSGGIFAPEGTASRAEAITTLVKLPIK</sequence>
<dbReference type="InterPro" id="IPR036152">
    <property type="entry name" value="Asp/glu_Ase-like_sf"/>
</dbReference>
<comment type="similarity">
    <text evidence="1">Belongs to the asparaginase 1 family.</text>
</comment>
<dbReference type="GO" id="GO:0006528">
    <property type="term" value="P:asparagine metabolic process"/>
    <property type="evidence" value="ECO:0007669"/>
    <property type="project" value="InterPro"/>
</dbReference>
<name>A0A3D9I236_9BACL</name>
<dbReference type="Gene3D" id="3.40.50.1170">
    <property type="entry name" value="L-asparaginase, N-terminal domain"/>
    <property type="match status" value="1"/>
</dbReference>
<feature type="domain" description="SLH" evidence="8">
    <location>
        <begin position="461"/>
        <end position="524"/>
    </location>
</feature>
<dbReference type="PROSITE" id="PS51732">
    <property type="entry name" value="ASN_GLN_ASE_3"/>
    <property type="match status" value="1"/>
</dbReference>
<dbReference type="EMBL" id="QRDY01000016">
    <property type="protein sequence ID" value="RED55705.1"/>
    <property type="molecule type" value="Genomic_DNA"/>
</dbReference>
<evidence type="ECO:0000256" key="3">
    <source>
        <dbReference type="ARBA" id="ARBA00022801"/>
    </source>
</evidence>
<proteinExistence type="inferred from homology"/>
<dbReference type="Gene3D" id="3.40.50.40">
    <property type="match status" value="1"/>
</dbReference>
<comment type="caution">
    <text evidence="9">The sequence shown here is derived from an EMBL/GenBank/DDBJ whole genome shotgun (WGS) entry which is preliminary data.</text>
</comment>
<dbReference type="FunFam" id="3.40.50.1170:FF:000001">
    <property type="entry name" value="L-asparaginase 2"/>
    <property type="match status" value="1"/>
</dbReference>
<dbReference type="PROSITE" id="PS51272">
    <property type="entry name" value="SLH"/>
    <property type="match status" value="3"/>
</dbReference>
<dbReference type="CDD" id="cd08964">
    <property type="entry name" value="L-asparaginase_II"/>
    <property type="match status" value="1"/>
</dbReference>
<dbReference type="Pfam" id="PF17763">
    <property type="entry name" value="Asparaginase_C"/>
    <property type="match status" value="1"/>
</dbReference>
<dbReference type="PIRSF" id="PIRSF001220">
    <property type="entry name" value="L-ASNase_gatD"/>
    <property type="match status" value="1"/>
</dbReference>
<evidence type="ECO:0000256" key="2">
    <source>
        <dbReference type="ARBA" id="ARBA00012920"/>
    </source>
</evidence>
<dbReference type="PANTHER" id="PTHR11707">
    <property type="entry name" value="L-ASPARAGINASE"/>
    <property type="match status" value="1"/>
</dbReference>
<dbReference type="RefSeq" id="WP_115994672.1">
    <property type="nucleotide sequence ID" value="NZ_QRDY01000016.1"/>
</dbReference>
<reference evidence="9 10" key="1">
    <citation type="submission" date="2018-07" db="EMBL/GenBank/DDBJ databases">
        <title>Genomic Encyclopedia of Type Strains, Phase III (KMG-III): the genomes of soil and plant-associated and newly described type strains.</title>
        <authorList>
            <person name="Whitman W."/>
        </authorList>
    </citation>
    <scope>NUCLEOTIDE SEQUENCE [LARGE SCALE GENOMIC DNA]</scope>
    <source>
        <strain evidence="9 10">CECT 8236</strain>
    </source>
</reference>
<dbReference type="PRINTS" id="PR00139">
    <property type="entry name" value="ASNGLNASE"/>
</dbReference>
<accession>A0A3D9I236</accession>
<dbReference type="InterPro" id="IPR004550">
    <property type="entry name" value="AsnASE_II"/>
</dbReference>
<feature type="chain" id="PRO_5017786329" description="asparaginase" evidence="7">
    <location>
        <begin position="37"/>
        <end position="578"/>
    </location>
</feature>
<dbReference type="InterPro" id="IPR001119">
    <property type="entry name" value="SLH_dom"/>
</dbReference>
<dbReference type="SUPFAM" id="SSF53774">
    <property type="entry name" value="Glutaminase/Asparaginase"/>
    <property type="match status" value="1"/>
</dbReference>
<feature type="domain" description="SLH" evidence="8">
    <location>
        <begin position="526"/>
        <end position="578"/>
    </location>
</feature>
<keyword evidence="3" id="KW-0378">Hydrolase</keyword>
<dbReference type="InterPro" id="IPR020827">
    <property type="entry name" value="Asparaginase/glutaminase_AS1"/>
</dbReference>
<dbReference type="SFLD" id="SFLDS00057">
    <property type="entry name" value="Glutaminase/Asparaginase"/>
    <property type="match status" value="1"/>
</dbReference>
<organism evidence="9 10">
    <name type="scientific">Cohnella lupini</name>
    <dbReference type="NCBI Taxonomy" id="1294267"/>
    <lineage>
        <taxon>Bacteria</taxon>
        <taxon>Bacillati</taxon>
        <taxon>Bacillota</taxon>
        <taxon>Bacilli</taxon>
        <taxon>Bacillales</taxon>
        <taxon>Paenibacillaceae</taxon>
        <taxon>Cohnella</taxon>
    </lineage>
</organism>
<dbReference type="AlphaFoldDB" id="A0A3D9I236"/>